<protein>
    <submittedName>
        <fullName evidence="2">Uncharacterized protein</fullName>
    </submittedName>
</protein>
<organism evidence="2 3">
    <name type="scientific">Dissostichus mawsoni</name>
    <name type="common">Antarctic cod</name>
    <dbReference type="NCBI Taxonomy" id="36200"/>
    <lineage>
        <taxon>Eukaryota</taxon>
        <taxon>Metazoa</taxon>
        <taxon>Chordata</taxon>
        <taxon>Craniata</taxon>
        <taxon>Vertebrata</taxon>
        <taxon>Euteleostomi</taxon>
        <taxon>Actinopterygii</taxon>
        <taxon>Neopterygii</taxon>
        <taxon>Teleostei</taxon>
        <taxon>Neoteleostei</taxon>
        <taxon>Acanthomorphata</taxon>
        <taxon>Eupercaria</taxon>
        <taxon>Perciformes</taxon>
        <taxon>Notothenioidei</taxon>
        <taxon>Nototheniidae</taxon>
        <taxon>Dissostichus</taxon>
    </lineage>
</organism>
<feature type="signal peptide" evidence="1">
    <location>
        <begin position="1"/>
        <end position="16"/>
    </location>
</feature>
<evidence type="ECO:0000313" key="3">
    <source>
        <dbReference type="Proteomes" id="UP000518266"/>
    </source>
</evidence>
<dbReference type="EMBL" id="JAAKFY010000014">
    <property type="protein sequence ID" value="KAF3846563.1"/>
    <property type="molecule type" value="Genomic_DNA"/>
</dbReference>
<dbReference type="AlphaFoldDB" id="A0A7J5YBR7"/>
<evidence type="ECO:0000256" key="1">
    <source>
        <dbReference type="SAM" id="SignalP"/>
    </source>
</evidence>
<feature type="chain" id="PRO_5029576286" evidence="1">
    <location>
        <begin position="17"/>
        <end position="86"/>
    </location>
</feature>
<keyword evidence="3" id="KW-1185">Reference proteome</keyword>
<proteinExistence type="predicted"/>
<gene>
    <name evidence="2" type="ORF">F7725_003641</name>
</gene>
<accession>A0A7J5YBR7</accession>
<name>A0A7J5YBR7_DISMA</name>
<dbReference type="Proteomes" id="UP000518266">
    <property type="component" value="Unassembled WGS sequence"/>
</dbReference>
<sequence length="86" mass="9699">MMDYRTGLLLLTVCWAACQCPSLCKVNFLTVCYKDLISCCQLQQKKRSSIRSPSTPTMFSVALLCCCWLLDPVSLTEAETLTERSH</sequence>
<comment type="caution">
    <text evidence="2">The sequence shown here is derived from an EMBL/GenBank/DDBJ whole genome shotgun (WGS) entry which is preliminary data.</text>
</comment>
<keyword evidence="1" id="KW-0732">Signal</keyword>
<reference evidence="2 3" key="1">
    <citation type="submission" date="2020-03" db="EMBL/GenBank/DDBJ databases">
        <title>Dissostichus mawsoni Genome sequencing and assembly.</title>
        <authorList>
            <person name="Park H."/>
        </authorList>
    </citation>
    <scope>NUCLEOTIDE SEQUENCE [LARGE SCALE GENOMIC DNA]</scope>
    <source>
        <strain evidence="2">DM0001</strain>
        <tissue evidence="2">Muscle</tissue>
    </source>
</reference>
<evidence type="ECO:0000313" key="2">
    <source>
        <dbReference type="EMBL" id="KAF3846563.1"/>
    </source>
</evidence>